<dbReference type="GO" id="GO:0016020">
    <property type="term" value="C:membrane"/>
    <property type="evidence" value="ECO:0007669"/>
    <property type="project" value="InterPro"/>
</dbReference>
<reference evidence="1 2" key="1">
    <citation type="submission" date="2018-03" db="EMBL/GenBank/DDBJ databases">
        <title>Rhodobacter blasticus.</title>
        <authorList>
            <person name="Meyer T.E."/>
            <person name="Miller S."/>
            <person name="Lodha T."/>
            <person name="Gandham S."/>
            <person name="Chintalapati S."/>
            <person name="Chintalapati V.R."/>
        </authorList>
    </citation>
    <scope>NUCLEOTIDE SEQUENCE [LARGE SCALE GENOMIC DNA]</scope>
    <source>
        <strain evidence="1 2">DSM 2131</strain>
    </source>
</reference>
<protein>
    <recommendedName>
        <fullName evidence="3">Sulfotransferase family protein</fullName>
    </recommendedName>
</protein>
<dbReference type="InterPro" id="IPR027417">
    <property type="entry name" value="P-loop_NTPase"/>
</dbReference>
<accession>A0A2T4JF17</accession>
<dbReference type="GO" id="GO:0008146">
    <property type="term" value="F:sulfotransferase activity"/>
    <property type="evidence" value="ECO:0007669"/>
    <property type="project" value="InterPro"/>
</dbReference>
<organism evidence="1 2">
    <name type="scientific">Fuscovulum blasticum DSM 2131</name>
    <dbReference type="NCBI Taxonomy" id="1188250"/>
    <lineage>
        <taxon>Bacteria</taxon>
        <taxon>Pseudomonadati</taxon>
        <taxon>Pseudomonadota</taxon>
        <taxon>Alphaproteobacteria</taxon>
        <taxon>Rhodobacterales</taxon>
        <taxon>Paracoccaceae</taxon>
        <taxon>Pseudogemmobacter</taxon>
    </lineage>
</organism>
<evidence type="ECO:0000313" key="1">
    <source>
        <dbReference type="EMBL" id="PTE16387.1"/>
    </source>
</evidence>
<dbReference type="AlphaFoldDB" id="A0A2T4JF17"/>
<gene>
    <name evidence="1" type="ORF">C5F44_00555</name>
</gene>
<dbReference type="InterPro" id="IPR005331">
    <property type="entry name" value="Sulfotransferase"/>
</dbReference>
<dbReference type="EMBL" id="PZKE01000001">
    <property type="protein sequence ID" value="PTE16387.1"/>
    <property type="molecule type" value="Genomic_DNA"/>
</dbReference>
<dbReference type="Pfam" id="PF03567">
    <property type="entry name" value="Sulfotransfer_2"/>
    <property type="match status" value="1"/>
</dbReference>
<evidence type="ECO:0008006" key="3">
    <source>
        <dbReference type="Google" id="ProtNLM"/>
    </source>
</evidence>
<dbReference type="SUPFAM" id="SSF52540">
    <property type="entry name" value="P-loop containing nucleoside triphosphate hydrolases"/>
    <property type="match status" value="1"/>
</dbReference>
<dbReference type="Proteomes" id="UP000241362">
    <property type="component" value="Unassembled WGS sequence"/>
</dbReference>
<dbReference type="Gene3D" id="3.40.50.300">
    <property type="entry name" value="P-loop containing nucleotide triphosphate hydrolases"/>
    <property type="match status" value="1"/>
</dbReference>
<proteinExistence type="predicted"/>
<evidence type="ECO:0000313" key="2">
    <source>
        <dbReference type="Proteomes" id="UP000241362"/>
    </source>
</evidence>
<dbReference type="RefSeq" id="WP_107671552.1">
    <property type="nucleotide sequence ID" value="NZ_PZKE01000001.1"/>
</dbReference>
<sequence>MTNFLYRQPDLIFIHIHKTGGTSIRAALRNRQDWAGGYIPHDWPKVRSLAVTRNPVSRFLSTINMFRFGRTDIEGYYATGQLPDLTAEQALDVLEDPAIPFDRRVSNELANLKHHLLPQTHPFNCIQHADTLLRFENLDEEFRKFCDELGMSIQLPHVGASRGEDRKLRQSDLTPRDLERIAHNYQRDFEQLGYAFPTDTVPEATEPVSEDPWPTLRFHLKGKTVAARDRLPDPNADLSRFLAETVTAGPGKTWAGRARDLTEHFNQLEPEFHGRPRLAHLLACVIVVLRRDMDDAAARKIFHRIVTEHGAALAGELNIRWLTSVCDTFMDVSDDAEVRATAMAGSLLANTVKLAESERRLFQPNLPGKPEIQFGRGGPLFDGMITFWVSNGDMIDNLLARCARTLDTGGIAAPFVAEIVAKLLEFNTVWRRMIERQDKPAPTAASEDMIREIAKLLGQRAP</sequence>
<name>A0A2T4JF17_FUSBL</name>
<keyword evidence="2" id="KW-1185">Reference proteome</keyword>
<comment type="caution">
    <text evidence="1">The sequence shown here is derived from an EMBL/GenBank/DDBJ whole genome shotgun (WGS) entry which is preliminary data.</text>
</comment>